<name>A0A521D148_9BACT</name>
<accession>A0A521D148</accession>
<protein>
    <submittedName>
        <fullName evidence="1">Uncharacterized protein</fullName>
    </submittedName>
</protein>
<dbReference type="EMBL" id="FXTP01000007">
    <property type="protein sequence ID" value="SMO65382.1"/>
    <property type="molecule type" value="Genomic_DNA"/>
</dbReference>
<dbReference type="Proteomes" id="UP000317557">
    <property type="component" value="Unassembled WGS sequence"/>
</dbReference>
<organism evidence="1 2">
    <name type="scientific">Gracilimonas mengyeensis</name>
    <dbReference type="NCBI Taxonomy" id="1302730"/>
    <lineage>
        <taxon>Bacteria</taxon>
        <taxon>Pseudomonadati</taxon>
        <taxon>Balneolota</taxon>
        <taxon>Balneolia</taxon>
        <taxon>Balneolales</taxon>
        <taxon>Balneolaceae</taxon>
        <taxon>Gracilimonas</taxon>
    </lineage>
</organism>
<evidence type="ECO:0000313" key="1">
    <source>
        <dbReference type="EMBL" id="SMO65382.1"/>
    </source>
</evidence>
<reference evidence="1 2" key="1">
    <citation type="submission" date="2017-05" db="EMBL/GenBank/DDBJ databases">
        <authorList>
            <person name="Varghese N."/>
            <person name="Submissions S."/>
        </authorList>
    </citation>
    <scope>NUCLEOTIDE SEQUENCE [LARGE SCALE GENOMIC DNA]</scope>
    <source>
        <strain evidence="1 2">DSM 21985</strain>
    </source>
</reference>
<gene>
    <name evidence="1" type="ORF">SAMN06265219_10720</name>
</gene>
<proteinExistence type="predicted"/>
<keyword evidence="2" id="KW-1185">Reference proteome</keyword>
<dbReference type="RefSeq" id="WP_142454272.1">
    <property type="nucleotide sequence ID" value="NZ_FXTP01000007.1"/>
</dbReference>
<evidence type="ECO:0000313" key="2">
    <source>
        <dbReference type="Proteomes" id="UP000317557"/>
    </source>
</evidence>
<dbReference type="AlphaFoldDB" id="A0A521D148"/>
<sequence>MLLKKSVPVLIIYVFFFVTLKAQPVQINLSVDLFPNQENPYQEPVQTGVAEENIHLKGFSLEIAKRKFLSSPFISGLATGFLTGKLMESNSDGSEFCPNGACDNSFRSDLRIFSGELFLLYPITLTNNLYFRTGLRGGLTYLTIRDRFGQSEEFRSEYAPTFSPLLELGLNLNRAIGITTKGYYRFLKTDVKEENKTTVPVKLSGFGVSMGLSYNFN</sequence>